<dbReference type="EMBL" id="BMZH01000001">
    <property type="protein sequence ID" value="GHA82127.1"/>
    <property type="molecule type" value="Genomic_DNA"/>
</dbReference>
<evidence type="ECO:0000313" key="3">
    <source>
        <dbReference type="Proteomes" id="UP000634004"/>
    </source>
</evidence>
<protein>
    <submittedName>
        <fullName evidence="2">Uncharacterized protein</fullName>
    </submittedName>
</protein>
<keyword evidence="1" id="KW-0812">Transmembrane</keyword>
<name>A0A8J3CKC4_9PROT</name>
<organism evidence="2 3">
    <name type="scientific">Algimonas arctica</name>
    <dbReference type="NCBI Taxonomy" id="1479486"/>
    <lineage>
        <taxon>Bacteria</taxon>
        <taxon>Pseudomonadati</taxon>
        <taxon>Pseudomonadota</taxon>
        <taxon>Alphaproteobacteria</taxon>
        <taxon>Maricaulales</taxon>
        <taxon>Robiginitomaculaceae</taxon>
        <taxon>Algimonas</taxon>
    </lineage>
</organism>
<dbReference type="Proteomes" id="UP000634004">
    <property type="component" value="Unassembled WGS sequence"/>
</dbReference>
<keyword evidence="1" id="KW-0472">Membrane</keyword>
<comment type="caution">
    <text evidence="2">The sequence shown here is derived from an EMBL/GenBank/DDBJ whole genome shotgun (WGS) entry which is preliminary data.</text>
</comment>
<evidence type="ECO:0000256" key="1">
    <source>
        <dbReference type="SAM" id="Phobius"/>
    </source>
</evidence>
<reference evidence="2" key="2">
    <citation type="submission" date="2020-09" db="EMBL/GenBank/DDBJ databases">
        <authorList>
            <person name="Sun Q."/>
            <person name="Kim S."/>
        </authorList>
    </citation>
    <scope>NUCLEOTIDE SEQUENCE</scope>
    <source>
        <strain evidence="2">KCTC 32513</strain>
    </source>
</reference>
<reference evidence="2" key="1">
    <citation type="journal article" date="2014" name="Int. J. Syst. Evol. Microbiol.">
        <title>Complete genome sequence of Corynebacterium casei LMG S-19264T (=DSM 44701T), isolated from a smear-ripened cheese.</title>
        <authorList>
            <consortium name="US DOE Joint Genome Institute (JGI-PGF)"/>
            <person name="Walter F."/>
            <person name="Albersmeier A."/>
            <person name="Kalinowski J."/>
            <person name="Ruckert C."/>
        </authorList>
    </citation>
    <scope>NUCLEOTIDE SEQUENCE</scope>
    <source>
        <strain evidence="2">KCTC 32513</strain>
    </source>
</reference>
<proteinExistence type="predicted"/>
<dbReference type="RefSeq" id="WP_267904642.1">
    <property type="nucleotide sequence ID" value="NZ_BMZH01000001.1"/>
</dbReference>
<accession>A0A8J3CKC4</accession>
<dbReference type="AlphaFoldDB" id="A0A8J3CKC4"/>
<gene>
    <name evidence="2" type="ORF">GCM10009069_01550</name>
</gene>
<keyword evidence="1" id="KW-1133">Transmembrane helix</keyword>
<evidence type="ECO:0000313" key="2">
    <source>
        <dbReference type="EMBL" id="GHA82127.1"/>
    </source>
</evidence>
<keyword evidence="3" id="KW-1185">Reference proteome</keyword>
<sequence length="43" mass="4763">MANLIQAGVSVFGLFTIDPALLAFIMIFVAFATLNYIDKKRID</sequence>
<feature type="transmembrane region" description="Helical" evidence="1">
    <location>
        <begin position="20"/>
        <end position="37"/>
    </location>
</feature>